<keyword evidence="5" id="KW-0732">Signal</keyword>
<accession>A0ABW0HI08</accession>
<evidence type="ECO:0000256" key="5">
    <source>
        <dbReference type="SAM" id="SignalP"/>
    </source>
</evidence>
<protein>
    <submittedName>
        <fullName evidence="7">Sulfur oxidation c-type cytochrome SoxX</fullName>
    </submittedName>
</protein>
<gene>
    <name evidence="7" type="primary">soxX</name>
    <name evidence="7" type="ORF">ACFPPC_30155</name>
</gene>
<dbReference type="InterPro" id="IPR030999">
    <property type="entry name" value="Thiosulf_SoxX"/>
</dbReference>
<proteinExistence type="predicted"/>
<keyword evidence="8" id="KW-1185">Reference proteome</keyword>
<keyword evidence="1 4" id="KW-0349">Heme</keyword>
<evidence type="ECO:0000313" key="8">
    <source>
        <dbReference type="Proteomes" id="UP001596104"/>
    </source>
</evidence>
<dbReference type="Proteomes" id="UP001596104">
    <property type="component" value="Unassembled WGS sequence"/>
</dbReference>
<keyword evidence="2 4" id="KW-0479">Metal-binding</keyword>
<feature type="chain" id="PRO_5045259877" evidence="5">
    <location>
        <begin position="21"/>
        <end position="202"/>
    </location>
</feature>
<reference evidence="8" key="1">
    <citation type="journal article" date="2019" name="Int. J. Syst. Evol. Microbiol.">
        <title>The Global Catalogue of Microorganisms (GCM) 10K type strain sequencing project: providing services to taxonomists for standard genome sequencing and annotation.</title>
        <authorList>
            <consortium name="The Broad Institute Genomics Platform"/>
            <consortium name="The Broad Institute Genome Sequencing Center for Infectious Disease"/>
            <person name="Wu L."/>
            <person name="Ma J."/>
        </authorList>
    </citation>
    <scope>NUCLEOTIDE SEQUENCE [LARGE SCALE GENOMIC DNA]</scope>
    <source>
        <strain evidence="8">CGMCC 1.16326</strain>
    </source>
</reference>
<evidence type="ECO:0000256" key="2">
    <source>
        <dbReference type="ARBA" id="ARBA00022723"/>
    </source>
</evidence>
<evidence type="ECO:0000256" key="4">
    <source>
        <dbReference type="PROSITE-ProRule" id="PRU00433"/>
    </source>
</evidence>
<comment type="caution">
    <text evidence="7">The sequence shown here is derived from an EMBL/GenBank/DDBJ whole genome shotgun (WGS) entry which is preliminary data.</text>
</comment>
<keyword evidence="3 4" id="KW-0408">Iron</keyword>
<dbReference type="Pfam" id="PF00034">
    <property type="entry name" value="Cytochrom_C"/>
    <property type="match status" value="1"/>
</dbReference>
<dbReference type="InterPro" id="IPR009056">
    <property type="entry name" value="Cyt_c-like_dom"/>
</dbReference>
<dbReference type="NCBIfam" id="TIGR04485">
    <property type="entry name" value="thiosulf_SoxX"/>
    <property type="match status" value="1"/>
</dbReference>
<dbReference type="RefSeq" id="WP_377013720.1">
    <property type="nucleotide sequence ID" value="NZ_JBHSLV010000078.1"/>
</dbReference>
<feature type="signal peptide" evidence="5">
    <location>
        <begin position="1"/>
        <end position="20"/>
    </location>
</feature>
<name>A0ABW0HI08_9HYPH</name>
<sequence length="202" mass="22110">MIRTFMPLAALLLAAGSATAQDRPPQAVIDTYIKSTFGKASAEWQARIKPDESLAVCNTTRNNPSSAESEAMLKRESARVVYPADGKFLGDWKKGYQVANNGRGGQFSDPPRTVAGGNCFACHQLDPKEVSYGTLGPSLSAYGKDRKYDPETIKDAYTKIYNSMAVVPCSNMPRFGVNKVLDEQQIKDVMAYLFDPESPVNK</sequence>
<evidence type="ECO:0000313" key="7">
    <source>
        <dbReference type="EMBL" id="MFC5396918.1"/>
    </source>
</evidence>
<dbReference type="EMBL" id="JBHSLV010000078">
    <property type="protein sequence ID" value="MFC5396918.1"/>
    <property type="molecule type" value="Genomic_DNA"/>
</dbReference>
<organism evidence="7 8">
    <name type="scientific">Bosea vestrisii</name>
    <dbReference type="NCBI Taxonomy" id="151416"/>
    <lineage>
        <taxon>Bacteria</taxon>
        <taxon>Pseudomonadati</taxon>
        <taxon>Pseudomonadota</taxon>
        <taxon>Alphaproteobacteria</taxon>
        <taxon>Hyphomicrobiales</taxon>
        <taxon>Boseaceae</taxon>
        <taxon>Bosea</taxon>
    </lineage>
</organism>
<feature type="domain" description="Cytochrome c" evidence="6">
    <location>
        <begin position="90"/>
        <end position="197"/>
    </location>
</feature>
<dbReference type="Gene3D" id="1.10.760.10">
    <property type="entry name" value="Cytochrome c-like domain"/>
    <property type="match status" value="1"/>
</dbReference>
<evidence type="ECO:0000256" key="3">
    <source>
        <dbReference type="ARBA" id="ARBA00023004"/>
    </source>
</evidence>
<dbReference type="InterPro" id="IPR036909">
    <property type="entry name" value="Cyt_c-like_dom_sf"/>
</dbReference>
<dbReference type="PROSITE" id="PS51007">
    <property type="entry name" value="CYTC"/>
    <property type="match status" value="1"/>
</dbReference>
<dbReference type="PIRSF" id="PIRSF024608">
    <property type="entry name" value="UCP024608"/>
    <property type="match status" value="1"/>
</dbReference>
<dbReference type="SUPFAM" id="SSF46626">
    <property type="entry name" value="Cytochrome c"/>
    <property type="match status" value="1"/>
</dbReference>
<dbReference type="InterPro" id="IPR016823">
    <property type="entry name" value="Thiosulf_SoxX_II"/>
</dbReference>
<evidence type="ECO:0000259" key="6">
    <source>
        <dbReference type="PROSITE" id="PS51007"/>
    </source>
</evidence>
<evidence type="ECO:0000256" key="1">
    <source>
        <dbReference type="ARBA" id="ARBA00022617"/>
    </source>
</evidence>